<organism evidence="1 2">
    <name type="scientific">Clostridium collagenovorans DSM 3089</name>
    <dbReference type="NCBI Taxonomy" id="1121306"/>
    <lineage>
        <taxon>Bacteria</taxon>
        <taxon>Bacillati</taxon>
        <taxon>Bacillota</taxon>
        <taxon>Clostridia</taxon>
        <taxon>Eubacteriales</taxon>
        <taxon>Clostridiaceae</taxon>
        <taxon>Clostridium</taxon>
    </lineage>
</organism>
<keyword evidence="2" id="KW-1185">Reference proteome</keyword>
<protein>
    <submittedName>
        <fullName evidence="1">DNA replication and repair protein RecO</fullName>
    </submittedName>
</protein>
<dbReference type="InterPro" id="IPR037278">
    <property type="entry name" value="ARFGAP/RecO"/>
</dbReference>
<dbReference type="AlphaFoldDB" id="A0A1M5XPZ7"/>
<dbReference type="InterPro" id="IPR042242">
    <property type="entry name" value="RecO_C"/>
</dbReference>
<dbReference type="SUPFAM" id="SSF57863">
    <property type="entry name" value="ArfGap/RecO-like zinc finger"/>
    <property type="match status" value="1"/>
</dbReference>
<dbReference type="PANTHER" id="PTHR33991">
    <property type="entry name" value="DNA REPAIR PROTEIN RECO"/>
    <property type="match status" value="1"/>
</dbReference>
<sequence>MPFTFGEYVLYRGKSLYTINECQIIDSFQELIGDLETLTYSSYLNELIDIATVNEESNRELFKLLVSTYYLLRHKVIDTEILIRAFELGLLKNTGYGLILDKCVKCGKSINKSNYIDLNSYGFCCSDCKAHLSANISYSTYNIIKYINNLPFDKLSRLSLTKENKGEVYDVLSKLVGQSYSRRPKSLDMFNYLIKEE</sequence>
<evidence type="ECO:0000313" key="2">
    <source>
        <dbReference type="Proteomes" id="UP000184526"/>
    </source>
</evidence>
<dbReference type="Pfam" id="PF02565">
    <property type="entry name" value="RecO_C"/>
    <property type="match status" value="1"/>
</dbReference>
<dbReference type="STRING" id="1121306.SAMN02745196_02372"/>
<proteinExistence type="predicted"/>
<dbReference type="GO" id="GO:0043590">
    <property type="term" value="C:bacterial nucleoid"/>
    <property type="evidence" value="ECO:0007669"/>
    <property type="project" value="TreeGrafter"/>
</dbReference>
<evidence type="ECO:0000313" key="1">
    <source>
        <dbReference type="EMBL" id="SHI01829.1"/>
    </source>
</evidence>
<dbReference type="EMBL" id="FQXP01000009">
    <property type="protein sequence ID" value="SHI01829.1"/>
    <property type="molecule type" value="Genomic_DNA"/>
</dbReference>
<dbReference type="GO" id="GO:0006310">
    <property type="term" value="P:DNA recombination"/>
    <property type="evidence" value="ECO:0007669"/>
    <property type="project" value="InterPro"/>
</dbReference>
<dbReference type="Gene3D" id="1.20.1440.120">
    <property type="entry name" value="Recombination protein O, C-terminal domain"/>
    <property type="match status" value="1"/>
</dbReference>
<dbReference type="Proteomes" id="UP000184526">
    <property type="component" value="Unassembled WGS sequence"/>
</dbReference>
<accession>A0A1M5XPZ7</accession>
<dbReference type="NCBIfam" id="TIGR00613">
    <property type="entry name" value="reco"/>
    <property type="match status" value="1"/>
</dbReference>
<reference evidence="1 2" key="1">
    <citation type="submission" date="2016-11" db="EMBL/GenBank/DDBJ databases">
        <authorList>
            <person name="Jaros S."/>
            <person name="Januszkiewicz K."/>
            <person name="Wedrychowicz H."/>
        </authorList>
    </citation>
    <scope>NUCLEOTIDE SEQUENCE [LARGE SCALE GENOMIC DNA]</scope>
    <source>
        <strain evidence="1 2">DSM 3089</strain>
    </source>
</reference>
<name>A0A1M5XPZ7_9CLOT</name>
<dbReference type="GO" id="GO:0006302">
    <property type="term" value="P:double-strand break repair"/>
    <property type="evidence" value="ECO:0007669"/>
    <property type="project" value="TreeGrafter"/>
</dbReference>
<dbReference type="InterPro" id="IPR003717">
    <property type="entry name" value="RecO"/>
</dbReference>
<gene>
    <name evidence="1" type="ORF">SAMN02745196_02372</name>
</gene>
<dbReference type="PANTHER" id="PTHR33991:SF1">
    <property type="entry name" value="DNA REPAIR PROTEIN RECO"/>
    <property type="match status" value="1"/>
</dbReference>